<dbReference type="InterPro" id="IPR029058">
    <property type="entry name" value="AB_hydrolase_fold"/>
</dbReference>
<sequence>MTLAYGAHAAQTVQCWDPAHGPCRGVAVLVHGGYWRARFDASLMAPLVRDLTAHGWAVANIEYRRTGNGGGWPATLDDVRAAIDAVTATPWRSSWDGPLVGIGHSVGGQLALLTADRLDAAVALAPVTDAARTWREGLGENAAAEFFGTSPGQAPAVYEAASPVWQLPLGIPLLVVHGASDQRVPVEHSQDFVAAARSGGDQVDFASPHDLDHLAAIDPSTPAWERVRHWLETAADQLRLRSSSPA</sequence>
<dbReference type="Proteomes" id="UP000544090">
    <property type="component" value="Unassembled WGS sequence"/>
</dbReference>
<accession>A0A7X6K5G2</accession>
<feature type="domain" description="Peptidase S9 prolyl oligopeptidase catalytic" evidence="2">
    <location>
        <begin position="74"/>
        <end position="218"/>
    </location>
</feature>
<keyword evidence="4" id="KW-1185">Reference proteome</keyword>
<dbReference type="GO" id="GO:0008236">
    <property type="term" value="F:serine-type peptidase activity"/>
    <property type="evidence" value="ECO:0007669"/>
    <property type="project" value="InterPro"/>
</dbReference>
<dbReference type="EMBL" id="JAAZSQ010000015">
    <property type="protein sequence ID" value="NKX55705.1"/>
    <property type="molecule type" value="Genomic_DNA"/>
</dbReference>
<reference evidence="3 4" key="1">
    <citation type="submission" date="2020-04" db="EMBL/GenBank/DDBJ databases">
        <title>Arthrobacter sp. nov.</title>
        <authorList>
            <person name="Liu S."/>
        </authorList>
    </citation>
    <scope>NUCLEOTIDE SEQUENCE [LARGE SCALE GENOMIC DNA]</scope>
    <source>
        <strain evidence="3 4">E918</strain>
    </source>
</reference>
<dbReference type="PANTHER" id="PTHR48081">
    <property type="entry name" value="AB HYDROLASE SUPERFAMILY PROTEIN C4A8.06C"/>
    <property type="match status" value="1"/>
</dbReference>
<dbReference type="AlphaFoldDB" id="A0A7X6K5G2"/>
<evidence type="ECO:0000313" key="4">
    <source>
        <dbReference type="Proteomes" id="UP000544090"/>
    </source>
</evidence>
<gene>
    <name evidence="3" type="ORF">HGG74_14395</name>
</gene>
<protein>
    <submittedName>
        <fullName evidence="3">Prolyl oligopeptidase family serine peptidase</fullName>
    </submittedName>
</protein>
<dbReference type="SUPFAM" id="SSF53474">
    <property type="entry name" value="alpha/beta-Hydrolases"/>
    <property type="match status" value="1"/>
</dbReference>
<proteinExistence type="predicted"/>
<name>A0A7X6K5G2_9MICC</name>
<keyword evidence="1" id="KW-0378">Hydrolase</keyword>
<dbReference type="Pfam" id="PF00326">
    <property type="entry name" value="Peptidase_S9"/>
    <property type="match status" value="1"/>
</dbReference>
<evidence type="ECO:0000313" key="3">
    <source>
        <dbReference type="EMBL" id="NKX55705.1"/>
    </source>
</evidence>
<dbReference type="InterPro" id="IPR001375">
    <property type="entry name" value="Peptidase_S9_cat"/>
</dbReference>
<organism evidence="3 4">
    <name type="scientific">Arthrobacter mobilis</name>
    <dbReference type="NCBI Taxonomy" id="2724944"/>
    <lineage>
        <taxon>Bacteria</taxon>
        <taxon>Bacillati</taxon>
        <taxon>Actinomycetota</taxon>
        <taxon>Actinomycetes</taxon>
        <taxon>Micrococcales</taxon>
        <taxon>Micrococcaceae</taxon>
        <taxon>Arthrobacter</taxon>
    </lineage>
</organism>
<dbReference type="GO" id="GO:0006508">
    <property type="term" value="P:proteolysis"/>
    <property type="evidence" value="ECO:0007669"/>
    <property type="project" value="InterPro"/>
</dbReference>
<dbReference type="InterPro" id="IPR050300">
    <property type="entry name" value="GDXG_lipolytic_enzyme"/>
</dbReference>
<dbReference type="Gene3D" id="3.40.50.1820">
    <property type="entry name" value="alpha/beta hydrolase"/>
    <property type="match status" value="1"/>
</dbReference>
<evidence type="ECO:0000256" key="1">
    <source>
        <dbReference type="ARBA" id="ARBA00022801"/>
    </source>
</evidence>
<comment type="caution">
    <text evidence="3">The sequence shown here is derived from an EMBL/GenBank/DDBJ whole genome shotgun (WGS) entry which is preliminary data.</text>
</comment>
<evidence type="ECO:0000259" key="2">
    <source>
        <dbReference type="Pfam" id="PF00326"/>
    </source>
</evidence>